<dbReference type="RefSeq" id="WP_006987276.1">
    <property type="nucleotide sequence ID" value="NZ_JH594605.1"/>
</dbReference>
<dbReference type="OrthoDB" id="954262at2"/>
<dbReference type="EMBL" id="JH594605">
    <property type="protein sequence ID" value="EHQ04384.1"/>
    <property type="molecule type" value="Genomic_DNA"/>
</dbReference>
<organism evidence="1 2">
    <name type="scientific">Gillisia limnaea (strain DSM 15749 / LMG 21470 / R-8282)</name>
    <dbReference type="NCBI Taxonomy" id="865937"/>
    <lineage>
        <taxon>Bacteria</taxon>
        <taxon>Pseudomonadati</taxon>
        <taxon>Bacteroidota</taxon>
        <taxon>Flavobacteriia</taxon>
        <taxon>Flavobacteriales</taxon>
        <taxon>Flavobacteriaceae</taxon>
        <taxon>Gillisia</taxon>
    </lineage>
</organism>
<protein>
    <recommendedName>
        <fullName evidence="3">Ferritin-like domain-containing protein</fullName>
    </recommendedName>
</protein>
<dbReference type="SUPFAM" id="SSF47240">
    <property type="entry name" value="Ferritin-like"/>
    <property type="match status" value="1"/>
</dbReference>
<sequence>MDIIKFLDGFTTEKLTARMSSRRGALAAFGVFGTQALMAAAPCFRTASGKEALKQSNGAAVNALQLALILEYLEAEFYIKALDSGVLPNGRPEAVYMQISKHETAHVEFLKAGLEGAGVEPVFKPEFDYTADGAFAPFDTSNPDAYLQLLTLAQAFEDTGVRAYKGQAGNLQGTPFLMPALRIHSVEARHAAEVRRLRAGFLDISLDEDALPWITLDNRGPGMPPITQPVYDGEEEVVQGGVNLVELTEFGAVEVSQSYDEPLATQEVLQIIAPFLGCKE</sequence>
<evidence type="ECO:0000313" key="2">
    <source>
        <dbReference type="Proteomes" id="UP000003844"/>
    </source>
</evidence>
<reference evidence="2" key="1">
    <citation type="journal article" date="2012" name="Stand. Genomic Sci.">
        <title>Genome sequence of the Antarctic rhodopsins-containing flavobacterium Gillisia limnaea type strain (R-8282(T)).</title>
        <authorList>
            <person name="Riedel T."/>
            <person name="Held B."/>
            <person name="Nolan M."/>
            <person name="Lucas S."/>
            <person name="Lapidus A."/>
            <person name="Tice H."/>
            <person name="Del Rio T.G."/>
            <person name="Cheng J.F."/>
            <person name="Han C."/>
            <person name="Tapia R."/>
            <person name="Goodwin L.A."/>
            <person name="Pitluck S."/>
            <person name="Liolios K."/>
            <person name="Mavromatis K."/>
            <person name="Pagani I."/>
            <person name="Ivanova N."/>
            <person name="Mikhailova N."/>
            <person name="Pati A."/>
            <person name="Chen A."/>
            <person name="Palaniappan K."/>
            <person name="Land M."/>
            <person name="Rohde M."/>
            <person name="Tindall B.J."/>
            <person name="Detter J.C."/>
            <person name="Goker M."/>
            <person name="Bristow J."/>
            <person name="Eisen J.A."/>
            <person name="Markowitz V."/>
            <person name="Hugenholtz P."/>
            <person name="Kyrpides N.C."/>
            <person name="Klenk H.P."/>
            <person name="Woyke T."/>
        </authorList>
    </citation>
    <scope>NUCLEOTIDE SEQUENCE [LARGE SCALE GENOMIC DNA]</scope>
    <source>
        <strain evidence="2">DSM 15749 / LMG 21470 / R-8282</strain>
    </source>
</reference>
<proteinExistence type="predicted"/>
<keyword evidence="2" id="KW-1185">Reference proteome</keyword>
<dbReference type="HOGENOM" id="CLU_029630_6_0_10"/>
<dbReference type="eggNOG" id="COG1633">
    <property type="taxonomic scope" value="Bacteria"/>
</dbReference>
<name>H2BR65_GILLR</name>
<evidence type="ECO:0000313" key="1">
    <source>
        <dbReference type="EMBL" id="EHQ04384.1"/>
    </source>
</evidence>
<evidence type="ECO:0008006" key="3">
    <source>
        <dbReference type="Google" id="ProtNLM"/>
    </source>
</evidence>
<dbReference type="InterPro" id="IPR009078">
    <property type="entry name" value="Ferritin-like_SF"/>
</dbReference>
<dbReference type="STRING" id="865937.Gilli_0234"/>
<dbReference type="AlphaFoldDB" id="H2BR65"/>
<dbReference type="Proteomes" id="UP000003844">
    <property type="component" value="Unassembled WGS sequence"/>
</dbReference>
<gene>
    <name evidence="1" type="ORF">Gilli_0234</name>
</gene>
<accession>H2BR65</accession>
<dbReference type="Pfam" id="PF13668">
    <property type="entry name" value="Ferritin_2"/>
    <property type="match status" value="1"/>
</dbReference>